<keyword evidence="6 17" id="KW-0812">Transmembrane</keyword>
<keyword evidence="8" id="KW-0406">Ion transport</keyword>
<keyword evidence="4" id="KW-0813">Transport</keyword>
<feature type="region of interest" description="Disordered" evidence="16">
    <location>
        <begin position="75"/>
        <end position="131"/>
    </location>
</feature>
<dbReference type="PANTHER" id="PTHR16087">
    <property type="entry name" value="TRANSMEMBRANE PROTEIN 206"/>
    <property type="match status" value="1"/>
</dbReference>
<dbReference type="AlphaFoldDB" id="A0AA35XF39"/>
<dbReference type="Proteomes" id="UP001174909">
    <property type="component" value="Unassembled WGS sequence"/>
</dbReference>
<evidence type="ECO:0000256" key="13">
    <source>
        <dbReference type="ARBA" id="ARBA00024167"/>
    </source>
</evidence>
<evidence type="ECO:0000256" key="6">
    <source>
        <dbReference type="ARBA" id="ARBA00022692"/>
    </source>
</evidence>
<reference evidence="18" key="1">
    <citation type="submission" date="2023-03" db="EMBL/GenBank/DDBJ databases">
        <authorList>
            <person name="Steffen K."/>
            <person name="Cardenas P."/>
        </authorList>
    </citation>
    <scope>NUCLEOTIDE SEQUENCE</scope>
</reference>
<evidence type="ECO:0000256" key="14">
    <source>
        <dbReference type="ARBA" id="ARBA00032817"/>
    </source>
</evidence>
<comment type="subcellular location">
    <subcellularLocation>
        <location evidence="1">Cell membrane</location>
        <topology evidence="1">Multi-pass membrane protein</topology>
    </subcellularLocation>
</comment>
<evidence type="ECO:0000256" key="1">
    <source>
        <dbReference type="ARBA" id="ARBA00004651"/>
    </source>
</evidence>
<evidence type="ECO:0000256" key="2">
    <source>
        <dbReference type="ARBA" id="ARBA00009151"/>
    </source>
</evidence>
<keyword evidence="10" id="KW-0869">Chloride channel</keyword>
<evidence type="ECO:0000256" key="4">
    <source>
        <dbReference type="ARBA" id="ARBA00022448"/>
    </source>
</evidence>
<keyword evidence="5" id="KW-1003">Cell membrane</keyword>
<evidence type="ECO:0000256" key="17">
    <source>
        <dbReference type="SAM" id="Phobius"/>
    </source>
</evidence>
<proteinExistence type="inferred from homology"/>
<dbReference type="GO" id="GO:0034707">
    <property type="term" value="C:chloride channel complex"/>
    <property type="evidence" value="ECO:0007669"/>
    <property type="project" value="UniProtKB-KW"/>
</dbReference>
<name>A0AA35XF39_GEOBA</name>
<evidence type="ECO:0000256" key="5">
    <source>
        <dbReference type="ARBA" id="ARBA00022475"/>
    </source>
</evidence>
<comment type="catalytic activity">
    <reaction evidence="13">
        <text>chloride(in) = chloride(out)</text>
        <dbReference type="Rhea" id="RHEA:29823"/>
        <dbReference type="ChEBI" id="CHEBI:17996"/>
    </reaction>
</comment>
<dbReference type="Pfam" id="PF15122">
    <property type="entry name" value="TMEM206"/>
    <property type="match status" value="1"/>
</dbReference>
<dbReference type="InterPro" id="IPR029366">
    <property type="entry name" value="TMEM206"/>
</dbReference>
<keyword evidence="7 17" id="KW-1133">Transmembrane helix</keyword>
<keyword evidence="15" id="KW-0175">Coiled coil</keyword>
<dbReference type="EMBL" id="CASHTH010003778">
    <property type="protein sequence ID" value="CAI8049135.1"/>
    <property type="molecule type" value="Genomic_DNA"/>
</dbReference>
<feature type="region of interest" description="Disordered" evidence="16">
    <location>
        <begin position="178"/>
        <end position="197"/>
    </location>
</feature>
<evidence type="ECO:0000256" key="15">
    <source>
        <dbReference type="SAM" id="Coils"/>
    </source>
</evidence>
<organism evidence="18 19">
    <name type="scientific">Geodia barretti</name>
    <name type="common">Barrett's horny sponge</name>
    <dbReference type="NCBI Taxonomy" id="519541"/>
    <lineage>
        <taxon>Eukaryota</taxon>
        <taxon>Metazoa</taxon>
        <taxon>Porifera</taxon>
        <taxon>Demospongiae</taxon>
        <taxon>Heteroscleromorpha</taxon>
        <taxon>Tetractinellida</taxon>
        <taxon>Astrophorina</taxon>
        <taxon>Geodiidae</taxon>
        <taxon>Geodia</taxon>
    </lineage>
</organism>
<keyword evidence="9 17" id="KW-0472">Membrane</keyword>
<evidence type="ECO:0000256" key="9">
    <source>
        <dbReference type="ARBA" id="ARBA00023136"/>
    </source>
</evidence>
<feature type="coiled-coil region" evidence="15">
    <location>
        <begin position="488"/>
        <end position="533"/>
    </location>
</feature>
<evidence type="ECO:0000256" key="8">
    <source>
        <dbReference type="ARBA" id="ARBA00023065"/>
    </source>
</evidence>
<keyword evidence="19" id="KW-1185">Reference proteome</keyword>
<protein>
    <recommendedName>
        <fullName evidence="3">Proton-activated chloride channel</fullName>
    </recommendedName>
    <alternativeName>
        <fullName evidence="14">Transmembrane protein 206</fullName>
    </alternativeName>
</protein>
<dbReference type="PANTHER" id="PTHR16087:SF0">
    <property type="entry name" value="PROTON-ACTIVATED CHLORIDE CHANNEL"/>
    <property type="match status" value="1"/>
</dbReference>
<evidence type="ECO:0000313" key="18">
    <source>
        <dbReference type="EMBL" id="CAI8049135.1"/>
    </source>
</evidence>
<accession>A0AA35XF39</accession>
<feature type="transmembrane region" description="Helical" evidence="17">
    <location>
        <begin position="467"/>
        <end position="488"/>
    </location>
</feature>
<dbReference type="GO" id="GO:0005886">
    <property type="term" value="C:plasma membrane"/>
    <property type="evidence" value="ECO:0007669"/>
    <property type="project" value="UniProtKB-SubCell"/>
</dbReference>
<keyword evidence="12" id="KW-0407">Ion channel</keyword>
<sequence length="546" mass="63810">MAALRNAFVSPPIGTERKMAGLRLLQPSIQADPASMRAEELSGLSGLMADHGEEEEERLTDEEYEIVQRDEARDIPSEFLHSYGTMSPGSRRRRRRKRKNSWRRRSGSYSPLVPSPRSRHYHHHQQQPYFSLSPQALREGEGRELEPRVQRPWGSTSAVSQNADYDKLITHHHHFAMTTDHDHDNEDSYSNDTSSEEDEPPIMELIYRRTCKDKVKLIVFPLLYFMFFAIAGVFAFYSIEALIVSYNHRVRTASYITVEEYAPIGIALFPQDFATYENCQFKYGDDLSPHGGNWTPLTPVDVLDNCSTFINVTFTSSLVNENRTAMVFRGPTRVNLKQSLWLNFSIDTTKREFGAMEFLIFSDWRDLDAMTAAERANYLAQEEAKQPLYTLPAGFRSWVKIYKIMRRDGAAKTNLSDFYLITDFSKYNDPRPLENRTSDPLLVLFEWKSPTYEYIEDILSTTIWNTLGSLAGVFVTLIKAGEYFYAWIKRMRRERHKKLLKLREIEEERRRMMAEYEQKREEKRRQRLAESQERLNNVVKERVMSQ</sequence>
<evidence type="ECO:0000256" key="10">
    <source>
        <dbReference type="ARBA" id="ARBA00023173"/>
    </source>
</evidence>
<evidence type="ECO:0000256" key="16">
    <source>
        <dbReference type="SAM" id="MobiDB-lite"/>
    </source>
</evidence>
<evidence type="ECO:0000313" key="19">
    <source>
        <dbReference type="Proteomes" id="UP001174909"/>
    </source>
</evidence>
<feature type="compositionally biased region" description="Acidic residues" evidence="16">
    <location>
        <begin position="187"/>
        <end position="197"/>
    </location>
</feature>
<feature type="compositionally biased region" description="Basic residues" evidence="16">
    <location>
        <begin position="90"/>
        <end position="106"/>
    </location>
</feature>
<gene>
    <name evidence="18" type="ORF">GBAR_LOCUS27058</name>
</gene>
<evidence type="ECO:0000256" key="11">
    <source>
        <dbReference type="ARBA" id="ARBA00023214"/>
    </source>
</evidence>
<dbReference type="GO" id="GO:0005254">
    <property type="term" value="F:chloride channel activity"/>
    <property type="evidence" value="ECO:0007669"/>
    <property type="project" value="UniProtKB-KW"/>
</dbReference>
<evidence type="ECO:0000256" key="12">
    <source>
        <dbReference type="ARBA" id="ARBA00023303"/>
    </source>
</evidence>
<comment type="caution">
    <text evidence="18">The sequence shown here is derived from an EMBL/GenBank/DDBJ whole genome shotgun (WGS) entry which is preliminary data.</text>
</comment>
<evidence type="ECO:0000256" key="3">
    <source>
        <dbReference type="ARBA" id="ARBA00013993"/>
    </source>
</evidence>
<evidence type="ECO:0000256" key="7">
    <source>
        <dbReference type="ARBA" id="ARBA00022989"/>
    </source>
</evidence>
<feature type="transmembrane region" description="Helical" evidence="17">
    <location>
        <begin position="217"/>
        <end position="239"/>
    </location>
</feature>
<keyword evidence="11" id="KW-0868">Chloride</keyword>
<comment type="similarity">
    <text evidence="2">Belongs to the proton-activated chloride channel family.</text>
</comment>